<name>A0A8H4BI77_MUCCL</name>
<protein>
    <recommendedName>
        <fullName evidence="3">Nucleoplasmin-like domain-containing protein</fullName>
    </recommendedName>
</protein>
<sequence length="268" mass="30460">MSVRFWGRTLNPGETYSMQTAGILELRQVSLPETPEKGKTIIKIIAKGHAFTLCTLDRDLVECQSLRHTLIAEDKATLVVQGVNPVHFTGSMIVDIDDSSSEDDMDYTPTETNQDQDMDDSDEDEERETITGQPRYANYLSDLLGPDLPDDDDDDYEDMDDDDEADSFGTMAFRDPTDNEFLGGFELRHFNLAPNIPGYEVVDLRKQEKDAEDTLLHDSIATGLVNALLNSGDEFQIEKGRSFLKRLKKQLKKRKRLEEQQDQQENED</sequence>
<comment type="caution">
    <text evidence="4">The sequence shown here is derived from an EMBL/GenBank/DDBJ whole genome shotgun (WGS) entry which is preliminary data.</text>
</comment>
<feature type="domain" description="Nucleoplasmin-like" evidence="3">
    <location>
        <begin position="5"/>
        <end position="93"/>
    </location>
</feature>
<dbReference type="Proteomes" id="UP000469890">
    <property type="component" value="Unassembled WGS sequence"/>
</dbReference>
<dbReference type="Pfam" id="PF17800">
    <property type="entry name" value="NPL"/>
    <property type="match status" value="1"/>
</dbReference>
<reference evidence="4 5" key="1">
    <citation type="submission" date="2019-09" db="EMBL/GenBank/DDBJ databases">
        <authorList>
            <consortium name="DOE Joint Genome Institute"/>
            <person name="Mondo S.J."/>
            <person name="Navarro-Mendoza M.I."/>
            <person name="Perez-Arques C."/>
            <person name="Panchal S."/>
            <person name="Nicolas F.E."/>
            <person name="Ganguly P."/>
            <person name="Pangilinan J."/>
            <person name="Grigoriev I."/>
            <person name="Heitman J."/>
            <person name="Sanya K."/>
            <person name="Garre V."/>
        </authorList>
    </citation>
    <scope>NUCLEOTIDE SEQUENCE [LARGE SCALE GENOMIC DNA]</scope>
    <source>
        <strain evidence="4 5">MU402</strain>
    </source>
</reference>
<proteinExistence type="predicted"/>
<feature type="region of interest" description="Disordered" evidence="2">
    <location>
        <begin position="97"/>
        <end position="174"/>
    </location>
</feature>
<evidence type="ECO:0000256" key="1">
    <source>
        <dbReference type="SAM" id="Coils"/>
    </source>
</evidence>
<dbReference type="InterPro" id="IPR041232">
    <property type="entry name" value="NPL"/>
</dbReference>
<dbReference type="AlphaFoldDB" id="A0A8H4BI77"/>
<evidence type="ECO:0000313" key="4">
    <source>
        <dbReference type="EMBL" id="KAF1801802.1"/>
    </source>
</evidence>
<accession>A0A8H4BI77</accession>
<gene>
    <name evidence="4" type="ORF">FB192DRAFT_1374738</name>
</gene>
<feature type="coiled-coil region" evidence="1">
    <location>
        <begin position="241"/>
        <end position="268"/>
    </location>
</feature>
<organism evidence="4 5">
    <name type="scientific">Mucor circinelloides f. lusitanicus</name>
    <name type="common">Mucor racemosus var. lusitanicus</name>
    <dbReference type="NCBI Taxonomy" id="29924"/>
    <lineage>
        <taxon>Eukaryota</taxon>
        <taxon>Fungi</taxon>
        <taxon>Fungi incertae sedis</taxon>
        <taxon>Mucoromycota</taxon>
        <taxon>Mucoromycotina</taxon>
        <taxon>Mucoromycetes</taxon>
        <taxon>Mucorales</taxon>
        <taxon>Mucorineae</taxon>
        <taxon>Mucoraceae</taxon>
        <taxon>Mucor</taxon>
    </lineage>
</organism>
<feature type="compositionally biased region" description="Acidic residues" evidence="2">
    <location>
        <begin position="97"/>
        <end position="106"/>
    </location>
</feature>
<dbReference type="Gene3D" id="2.60.120.340">
    <property type="entry name" value="Nucleoplasmin core domain"/>
    <property type="match status" value="1"/>
</dbReference>
<evidence type="ECO:0000313" key="5">
    <source>
        <dbReference type="Proteomes" id="UP000469890"/>
    </source>
</evidence>
<feature type="compositionally biased region" description="Acidic residues" evidence="2">
    <location>
        <begin position="114"/>
        <end position="127"/>
    </location>
</feature>
<feature type="compositionally biased region" description="Acidic residues" evidence="2">
    <location>
        <begin position="148"/>
        <end position="166"/>
    </location>
</feature>
<keyword evidence="1" id="KW-0175">Coiled coil</keyword>
<evidence type="ECO:0000259" key="3">
    <source>
        <dbReference type="Pfam" id="PF17800"/>
    </source>
</evidence>
<dbReference type="EMBL" id="JAAECE010000004">
    <property type="protein sequence ID" value="KAF1801802.1"/>
    <property type="molecule type" value="Genomic_DNA"/>
</dbReference>
<evidence type="ECO:0000256" key="2">
    <source>
        <dbReference type="SAM" id="MobiDB-lite"/>
    </source>
</evidence>